<feature type="compositionally biased region" description="Basic residues" evidence="1">
    <location>
        <begin position="281"/>
        <end position="296"/>
    </location>
</feature>
<feature type="compositionally biased region" description="Low complexity" evidence="1">
    <location>
        <begin position="559"/>
        <end position="569"/>
    </location>
</feature>
<reference evidence="4" key="1">
    <citation type="journal article" date="2018" name="PLoS Negl. Trop. Dis.">
        <title>Sialome diversity of ticks revealed by RNAseq of single tick salivary glands.</title>
        <authorList>
            <person name="Perner J."/>
            <person name="Kropackova S."/>
            <person name="Kopacek P."/>
            <person name="Ribeiro J.M."/>
        </authorList>
    </citation>
    <scope>NUCLEOTIDE SEQUENCE</scope>
    <source>
        <strain evidence="4">Siblings of single egg batch collected in Ceske Budejovice</strain>
        <tissue evidence="4">Salivary glands</tissue>
    </source>
</reference>
<keyword evidence="2" id="KW-1133">Transmembrane helix</keyword>
<keyword evidence="2" id="KW-0812">Transmembrane</keyword>
<evidence type="ECO:0000256" key="2">
    <source>
        <dbReference type="SAM" id="Phobius"/>
    </source>
</evidence>
<dbReference type="AlphaFoldDB" id="A0A147BED4"/>
<evidence type="ECO:0000256" key="3">
    <source>
        <dbReference type="SAM" id="SignalP"/>
    </source>
</evidence>
<feature type="chain" id="PRO_5007542125" evidence="3">
    <location>
        <begin position="19"/>
        <end position="592"/>
    </location>
</feature>
<accession>A0A147BED4</accession>
<feature type="region of interest" description="Disordered" evidence="1">
    <location>
        <begin position="535"/>
        <end position="592"/>
    </location>
</feature>
<keyword evidence="2" id="KW-0472">Membrane</keyword>
<feature type="transmembrane region" description="Helical" evidence="2">
    <location>
        <begin position="195"/>
        <end position="218"/>
    </location>
</feature>
<feature type="compositionally biased region" description="Basic and acidic residues" evidence="1">
    <location>
        <begin position="257"/>
        <end position="280"/>
    </location>
</feature>
<organism evidence="4">
    <name type="scientific">Ixodes ricinus</name>
    <name type="common">Common tick</name>
    <name type="synonym">Acarus ricinus</name>
    <dbReference type="NCBI Taxonomy" id="34613"/>
    <lineage>
        <taxon>Eukaryota</taxon>
        <taxon>Metazoa</taxon>
        <taxon>Ecdysozoa</taxon>
        <taxon>Arthropoda</taxon>
        <taxon>Chelicerata</taxon>
        <taxon>Arachnida</taxon>
        <taxon>Acari</taxon>
        <taxon>Parasitiformes</taxon>
        <taxon>Ixodida</taxon>
        <taxon>Ixodoidea</taxon>
        <taxon>Ixodidae</taxon>
        <taxon>Ixodinae</taxon>
        <taxon>Ixodes</taxon>
    </lineage>
</organism>
<evidence type="ECO:0000313" key="4">
    <source>
        <dbReference type="EMBL" id="JAR89146.1"/>
    </source>
</evidence>
<name>A0A147BED4_IXORI</name>
<feature type="compositionally biased region" description="Basic and acidic residues" evidence="1">
    <location>
        <begin position="354"/>
        <end position="365"/>
    </location>
</feature>
<feature type="compositionally biased region" description="Basic and acidic residues" evidence="1">
    <location>
        <begin position="297"/>
        <end position="310"/>
    </location>
</feature>
<sequence>MRVNTLAVLVVLLDVSASQFPDFEPLDRNSGAVHAANLPEVVTRSERDDDDALFYKEPTSTVSAKSSATNEGERKDFHEVNDIRQPGSGLGASFGVTCRWDRDCDSRLGLVCRGSNPETSRCACPQAMPVYLDQGRLSKCSRARTMYESCVSDQECSYRNPNLRCVDFLCYCPQPYELIDSHKCLPPASSSSPNLLLAIAPAAVLLIALLFLAASYSYRKAFHQRFKSGGCHHSSEAEGLSDSTTTRHVSSAIRLDCQRDPSGHHRKQLDAHLSSRDQQRRSKRSSPHAWHKKFRCSAKEEGHTVSKEEDSASLEEPCCLGKLTSAQNAPPQKEEQPVLAAPASALHVEVLEEDSKGNRRLSERKKTVKQVESPPQHPEECRDLRFCKTLGVDTVVVSVAPLGSPRAGEDTATDNDATVQERWRIRRPTPMDPSPQSTLLAGKTPETFQAQSSGQGTSKDPEENKDQDASSTRIRTPEPHPDFLQQQQQRATGTSKTLTRDASVQIGQSTLSLDASQPVFQPQTKDLKFIAHTPGLLSLNTPPPVLSRRAPGQPKKTSETSSSSPSKTSYENWLTSQIRRHYETRHSSRTLR</sequence>
<feature type="region of interest" description="Disordered" evidence="1">
    <location>
        <begin position="354"/>
        <end position="379"/>
    </location>
</feature>
<proteinExistence type="predicted"/>
<feature type="region of interest" description="Disordered" evidence="1">
    <location>
        <begin position="257"/>
        <end position="311"/>
    </location>
</feature>
<feature type="compositionally biased region" description="Polar residues" evidence="1">
    <location>
        <begin position="446"/>
        <end position="458"/>
    </location>
</feature>
<evidence type="ECO:0000256" key="1">
    <source>
        <dbReference type="SAM" id="MobiDB-lite"/>
    </source>
</evidence>
<dbReference type="EMBL" id="GEGO01006258">
    <property type="protein sequence ID" value="JAR89146.1"/>
    <property type="molecule type" value="Transcribed_RNA"/>
</dbReference>
<feature type="compositionally biased region" description="Basic and acidic residues" evidence="1">
    <location>
        <begin position="459"/>
        <end position="468"/>
    </location>
</feature>
<feature type="signal peptide" evidence="3">
    <location>
        <begin position="1"/>
        <end position="18"/>
    </location>
</feature>
<feature type="region of interest" description="Disordered" evidence="1">
    <location>
        <begin position="402"/>
        <end position="499"/>
    </location>
</feature>
<protein>
    <submittedName>
        <fullName evidence="4">Uncharacterized protein</fullName>
    </submittedName>
</protein>
<feature type="compositionally biased region" description="Polar residues" evidence="1">
    <location>
        <begin position="484"/>
        <end position="499"/>
    </location>
</feature>
<keyword evidence="3" id="KW-0732">Signal</keyword>